<evidence type="ECO:0000313" key="6">
    <source>
        <dbReference type="Proteomes" id="UP000053593"/>
    </source>
</evidence>
<keyword evidence="6" id="KW-1185">Reference proteome</keyword>
<dbReference type="SUPFAM" id="SSF46785">
    <property type="entry name" value="Winged helix' DNA-binding domain"/>
    <property type="match status" value="1"/>
</dbReference>
<dbReference type="InterPro" id="IPR036390">
    <property type="entry name" value="WH_DNA-bd_sf"/>
</dbReference>
<name>A0A0D0BZ49_9AGAR</name>
<keyword evidence="2" id="KW-0808">Transferase</keyword>
<evidence type="ECO:0000256" key="1">
    <source>
        <dbReference type="ARBA" id="ARBA00022603"/>
    </source>
</evidence>
<keyword evidence="3" id="KW-0949">S-adenosyl-L-methionine</keyword>
<dbReference type="InterPro" id="IPR001077">
    <property type="entry name" value="COMT_C"/>
</dbReference>
<proteinExistence type="predicted"/>
<dbReference type="InterPro" id="IPR016461">
    <property type="entry name" value="COMT-like"/>
</dbReference>
<accession>A0A0D0BZ49</accession>
<dbReference type="PANTHER" id="PTHR43712">
    <property type="entry name" value="PUTATIVE (AFU_ORTHOLOGUE AFUA_4G14580)-RELATED"/>
    <property type="match status" value="1"/>
</dbReference>
<dbReference type="OrthoDB" id="2410195at2759"/>
<evidence type="ECO:0000313" key="5">
    <source>
        <dbReference type="EMBL" id="KIK61141.1"/>
    </source>
</evidence>
<gene>
    <name evidence="5" type="ORF">GYMLUDRAFT_85119</name>
</gene>
<dbReference type="PROSITE" id="PS51683">
    <property type="entry name" value="SAM_OMT_II"/>
    <property type="match status" value="1"/>
</dbReference>
<feature type="domain" description="O-methyltransferase C-terminal" evidence="4">
    <location>
        <begin position="209"/>
        <end position="397"/>
    </location>
</feature>
<evidence type="ECO:0000259" key="4">
    <source>
        <dbReference type="Pfam" id="PF00891"/>
    </source>
</evidence>
<dbReference type="SUPFAM" id="SSF53335">
    <property type="entry name" value="S-adenosyl-L-methionine-dependent methyltransferases"/>
    <property type="match status" value="1"/>
</dbReference>
<sequence length="491" mass="54950">MASLRQLIKIMEEQVCILEKLEAEDGKPLPDLYMPYSTSSEAFRQNVASATAAKTACAAAFQLVAILNVPQVSLYHAVGGHYRSSAIRACLESHVTEILREAGPKGLHVNFIAAKNKQDPAKLGRFLRYLSIHHIYREISPDVFTNTRISSLLDTGKQSAELIANPLTKYDNTDGLAALASHHLDESFKASAYSWEALSNPGTAFSQDPTQSPFCIAHNTSDTKWEYYDRPDQSYRRNRFAVGMRGVQALQPPNAILDIYDWGRLSSESVIVDIGAGIGMASLAIAENFPKLKFIIQDVSPGVIKEGHEMWMNRVPDMLNKGNVQFQVHNFFDPQLKENMEAKPSIFILKQVLHDWSDKYALQILSRLRDVAGLETTILIIDTIIPLGCRQDNAAQTLVNPSVPSTKGNENMAGIIEDHPPVEAPAPLLLNFGAVNEVEYMIDMQMFHMFNSQERTLIHFQKLLLKAGWRIRRVNRREGANYLQCIEAVPM</sequence>
<dbReference type="Gene3D" id="3.40.50.150">
    <property type="entry name" value="Vaccinia Virus protein VP39"/>
    <property type="match status" value="1"/>
</dbReference>
<dbReference type="AlphaFoldDB" id="A0A0D0BZ49"/>
<dbReference type="InterPro" id="IPR029063">
    <property type="entry name" value="SAM-dependent_MTases_sf"/>
</dbReference>
<dbReference type="Pfam" id="PF00891">
    <property type="entry name" value="Methyltransf_2"/>
    <property type="match status" value="1"/>
</dbReference>
<organism evidence="5 6">
    <name type="scientific">Collybiopsis luxurians FD-317 M1</name>
    <dbReference type="NCBI Taxonomy" id="944289"/>
    <lineage>
        <taxon>Eukaryota</taxon>
        <taxon>Fungi</taxon>
        <taxon>Dikarya</taxon>
        <taxon>Basidiomycota</taxon>
        <taxon>Agaricomycotina</taxon>
        <taxon>Agaricomycetes</taxon>
        <taxon>Agaricomycetidae</taxon>
        <taxon>Agaricales</taxon>
        <taxon>Marasmiineae</taxon>
        <taxon>Omphalotaceae</taxon>
        <taxon>Collybiopsis</taxon>
        <taxon>Collybiopsis luxurians</taxon>
    </lineage>
</organism>
<protein>
    <recommendedName>
        <fullName evidence="4">O-methyltransferase C-terminal domain-containing protein</fullName>
    </recommendedName>
</protein>
<dbReference type="Gene3D" id="1.10.10.10">
    <property type="entry name" value="Winged helix-like DNA-binding domain superfamily/Winged helix DNA-binding domain"/>
    <property type="match status" value="1"/>
</dbReference>
<keyword evidence="1" id="KW-0489">Methyltransferase</keyword>
<dbReference type="GO" id="GO:0008171">
    <property type="term" value="F:O-methyltransferase activity"/>
    <property type="evidence" value="ECO:0007669"/>
    <property type="project" value="InterPro"/>
</dbReference>
<dbReference type="CDD" id="cd02440">
    <property type="entry name" value="AdoMet_MTases"/>
    <property type="match status" value="1"/>
</dbReference>
<dbReference type="EMBL" id="KN834772">
    <property type="protein sequence ID" value="KIK61141.1"/>
    <property type="molecule type" value="Genomic_DNA"/>
</dbReference>
<dbReference type="InterPro" id="IPR036388">
    <property type="entry name" value="WH-like_DNA-bd_sf"/>
</dbReference>
<dbReference type="HOGENOM" id="CLU_005533_0_3_1"/>
<dbReference type="PANTHER" id="PTHR43712:SF2">
    <property type="entry name" value="O-METHYLTRANSFERASE CICE"/>
    <property type="match status" value="1"/>
</dbReference>
<reference evidence="5 6" key="1">
    <citation type="submission" date="2014-04" db="EMBL/GenBank/DDBJ databases">
        <title>Evolutionary Origins and Diversification of the Mycorrhizal Mutualists.</title>
        <authorList>
            <consortium name="DOE Joint Genome Institute"/>
            <consortium name="Mycorrhizal Genomics Consortium"/>
            <person name="Kohler A."/>
            <person name="Kuo A."/>
            <person name="Nagy L.G."/>
            <person name="Floudas D."/>
            <person name="Copeland A."/>
            <person name="Barry K.W."/>
            <person name="Cichocki N."/>
            <person name="Veneault-Fourrey C."/>
            <person name="LaButti K."/>
            <person name="Lindquist E.A."/>
            <person name="Lipzen A."/>
            <person name="Lundell T."/>
            <person name="Morin E."/>
            <person name="Murat C."/>
            <person name="Riley R."/>
            <person name="Ohm R."/>
            <person name="Sun H."/>
            <person name="Tunlid A."/>
            <person name="Henrissat B."/>
            <person name="Grigoriev I.V."/>
            <person name="Hibbett D.S."/>
            <person name="Martin F."/>
        </authorList>
    </citation>
    <scope>NUCLEOTIDE SEQUENCE [LARGE SCALE GENOMIC DNA]</scope>
    <source>
        <strain evidence="5 6">FD-317 M1</strain>
    </source>
</reference>
<evidence type="ECO:0000256" key="2">
    <source>
        <dbReference type="ARBA" id="ARBA00022679"/>
    </source>
</evidence>
<dbReference type="GO" id="GO:0032259">
    <property type="term" value="P:methylation"/>
    <property type="evidence" value="ECO:0007669"/>
    <property type="project" value="UniProtKB-KW"/>
</dbReference>
<dbReference type="Proteomes" id="UP000053593">
    <property type="component" value="Unassembled WGS sequence"/>
</dbReference>
<evidence type="ECO:0000256" key="3">
    <source>
        <dbReference type="ARBA" id="ARBA00022691"/>
    </source>
</evidence>